<feature type="transmembrane region" description="Helical" evidence="1">
    <location>
        <begin position="119"/>
        <end position="140"/>
    </location>
</feature>
<accession>A0AAN8RRG4</accession>
<evidence type="ECO:0000313" key="3">
    <source>
        <dbReference type="Proteomes" id="UP001307849"/>
    </source>
</evidence>
<dbReference type="Proteomes" id="UP001307849">
    <property type="component" value="Unassembled WGS sequence"/>
</dbReference>
<evidence type="ECO:0000313" key="2">
    <source>
        <dbReference type="EMBL" id="KAK6504218.1"/>
    </source>
</evidence>
<evidence type="ECO:0000256" key="1">
    <source>
        <dbReference type="SAM" id="Phobius"/>
    </source>
</evidence>
<keyword evidence="1" id="KW-0812">Transmembrane</keyword>
<proteinExistence type="predicted"/>
<keyword evidence="3" id="KW-1185">Reference proteome</keyword>
<reference evidence="2 3" key="1">
    <citation type="submission" date="2019-10" db="EMBL/GenBank/DDBJ databases">
        <authorList>
            <person name="Palmer J.M."/>
        </authorList>
    </citation>
    <scope>NUCLEOTIDE SEQUENCE [LARGE SCALE GENOMIC DNA]</scope>
    <source>
        <strain evidence="2 3">TWF506</strain>
    </source>
</reference>
<organism evidence="2 3">
    <name type="scientific">Arthrobotrys conoides</name>
    <dbReference type="NCBI Taxonomy" id="74498"/>
    <lineage>
        <taxon>Eukaryota</taxon>
        <taxon>Fungi</taxon>
        <taxon>Dikarya</taxon>
        <taxon>Ascomycota</taxon>
        <taxon>Pezizomycotina</taxon>
        <taxon>Orbiliomycetes</taxon>
        <taxon>Orbiliales</taxon>
        <taxon>Orbiliaceae</taxon>
        <taxon>Arthrobotrys</taxon>
    </lineage>
</organism>
<gene>
    <name evidence="2" type="ORF">TWF506_002424</name>
</gene>
<dbReference type="AlphaFoldDB" id="A0AAN8RRG4"/>
<name>A0AAN8RRG4_9PEZI</name>
<dbReference type="EMBL" id="JAVHJM010000010">
    <property type="protein sequence ID" value="KAK6504218.1"/>
    <property type="molecule type" value="Genomic_DNA"/>
</dbReference>
<keyword evidence="1" id="KW-1133">Transmembrane helix</keyword>
<comment type="caution">
    <text evidence="2">The sequence shown here is derived from an EMBL/GenBank/DDBJ whole genome shotgun (WGS) entry which is preliminary data.</text>
</comment>
<protein>
    <submittedName>
        <fullName evidence="2">Uncharacterized protein</fullName>
    </submittedName>
</protein>
<sequence length="350" mass="39802">MHLFINNRRRITETIFIGALVARQLSPTSPTATQDNSACSSVPGWPTPAENGGYFDRGTCWNRTKGWLNDTGKTFPERCTKLLFKDATPENTVLTFLGCEEFCGRDQGWYSNPDALERVLTWIFPIFFLLFNLNLPAIGWEKFFAITHALGDPIDSVWSLLDKIYAWEKCYVFADEFVTEEQSIGDKEIVDEAERLERIKTIATTFAGIEEIMGHRSDSEGIYWEIASSLGLMKTTRFDEWRRAATTLVDDRTNDFIRTGVAISLFIFQFFSELVFDSDSVPPGGRLATSWEELLHEELVSGLSSAWLKIYDAARVVCQIKEPRAATGTTTLIRYTRLGQSIYLVHTKFM</sequence>
<keyword evidence="1" id="KW-0472">Membrane</keyword>